<dbReference type="InterPro" id="IPR023186">
    <property type="entry name" value="IUNH"/>
</dbReference>
<evidence type="ECO:0000259" key="4">
    <source>
        <dbReference type="Pfam" id="PF01156"/>
    </source>
</evidence>
<name>A0A812S030_SYMPI</name>
<keyword evidence="2" id="KW-0378">Hydrolase</keyword>
<protein>
    <submittedName>
        <fullName evidence="5">URH1 protein</fullName>
    </submittedName>
</protein>
<keyword evidence="6" id="KW-1185">Reference proteome</keyword>
<dbReference type="GO" id="GO:0006152">
    <property type="term" value="P:purine nucleoside catabolic process"/>
    <property type="evidence" value="ECO:0007669"/>
    <property type="project" value="TreeGrafter"/>
</dbReference>
<evidence type="ECO:0000313" key="6">
    <source>
        <dbReference type="Proteomes" id="UP000649617"/>
    </source>
</evidence>
<evidence type="ECO:0000256" key="2">
    <source>
        <dbReference type="ARBA" id="ARBA00022801"/>
    </source>
</evidence>
<reference evidence="5" key="1">
    <citation type="submission" date="2021-02" db="EMBL/GenBank/DDBJ databases">
        <authorList>
            <person name="Dougan E. K."/>
            <person name="Rhodes N."/>
            <person name="Thang M."/>
            <person name="Chan C."/>
        </authorList>
    </citation>
    <scope>NUCLEOTIDE SEQUENCE</scope>
</reference>
<organism evidence="5 6">
    <name type="scientific">Symbiodinium pilosum</name>
    <name type="common">Dinoflagellate</name>
    <dbReference type="NCBI Taxonomy" id="2952"/>
    <lineage>
        <taxon>Eukaryota</taxon>
        <taxon>Sar</taxon>
        <taxon>Alveolata</taxon>
        <taxon>Dinophyceae</taxon>
        <taxon>Suessiales</taxon>
        <taxon>Symbiodiniaceae</taxon>
        <taxon>Symbiodinium</taxon>
    </lineage>
</organism>
<proteinExistence type="inferred from homology"/>
<dbReference type="PANTHER" id="PTHR12304">
    <property type="entry name" value="INOSINE-URIDINE PREFERRING NUCLEOSIDE HYDROLASE"/>
    <property type="match status" value="1"/>
</dbReference>
<dbReference type="Pfam" id="PF01156">
    <property type="entry name" value="IU_nuc_hydro"/>
    <property type="match status" value="1"/>
</dbReference>
<dbReference type="PANTHER" id="PTHR12304:SF4">
    <property type="entry name" value="URIDINE NUCLEOSIDASE"/>
    <property type="match status" value="1"/>
</dbReference>
<evidence type="ECO:0000256" key="1">
    <source>
        <dbReference type="ARBA" id="ARBA00009176"/>
    </source>
</evidence>
<dbReference type="SUPFAM" id="SSF53590">
    <property type="entry name" value="Nucleoside hydrolase"/>
    <property type="match status" value="1"/>
</dbReference>
<dbReference type="AlphaFoldDB" id="A0A812S030"/>
<dbReference type="InterPro" id="IPR001910">
    <property type="entry name" value="Inosine/uridine_hydrolase_dom"/>
</dbReference>
<dbReference type="EMBL" id="CAJNIZ010022223">
    <property type="protein sequence ID" value="CAE7459246.1"/>
    <property type="molecule type" value="Genomic_DNA"/>
</dbReference>
<evidence type="ECO:0000256" key="3">
    <source>
        <dbReference type="ARBA" id="ARBA00023295"/>
    </source>
</evidence>
<dbReference type="InterPro" id="IPR036452">
    <property type="entry name" value="Ribo_hydro-like"/>
</dbReference>
<dbReference type="OrthoDB" id="432381at2759"/>
<comment type="similarity">
    <text evidence="1">Belongs to the IUNH family.</text>
</comment>
<dbReference type="Proteomes" id="UP000649617">
    <property type="component" value="Unassembled WGS sequence"/>
</dbReference>
<gene>
    <name evidence="5" type="primary">URH1</name>
    <name evidence="5" type="ORF">SPIL2461_LOCUS11385</name>
</gene>
<dbReference type="CDD" id="cd02650">
    <property type="entry name" value="nuc_hydro_CaPnhB"/>
    <property type="match status" value="1"/>
</dbReference>
<dbReference type="Gene3D" id="3.90.245.10">
    <property type="entry name" value="Ribonucleoside hydrolase-like"/>
    <property type="match status" value="1"/>
</dbReference>
<keyword evidence="3" id="KW-0326">Glycosidase</keyword>
<sequence>MTTTKIIFDTDPGIDDAMALLFAHYSPEIDVVGITTVLGNASLDTVTRNALHICERFDISAPVHKGAAAPLLIAADEPPAFVHGDDGLGNINPDTPSVQHESASAAQFIVDKVVQHPHEITLVAVGRLTNLALALRLNPEITQLVKEVVIMGGALGTNEHTGNVTPVAEANIYGDPHAADIVLTANWPLTLVGLDVTMTCVMQQAQMRHLRDSAGAAGQFIWDISRHYEDYYHRTRGVKGFPVHDSCAVAYVLAPELFQVRSGAIRVVTEGISIGQTIMVPGGRLFPPGDWHNVPESQGCVGVNADALLQLYESVLLKQ</sequence>
<feature type="domain" description="Inosine/uridine-preferring nucleoside hydrolase" evidence="4">
    <location>
        <begin position="6"/>
        <end position="309"/>
    </location>
</feature>
<dbReference type="GO" id="GO:0005829">
    <property type="term" value="C:cytosol"/>
    <property type="evidence" value="ECO:0007669"/>
    <property type="project" value="TreeGrafter"/>
</dbReference>
<evidence type="ECO:0000313" key="5">
    <source>
        <dbReference type="EMBL" id="CAE7459246.1"/>
    </source>
</evidence>
<dbReference type="GO" id="GO:0008477">
    <property type="term" value="F:purine nucleosidase activity"/>
    <property type="evidence" value="ECO:0007669"/>
    <property type="project" value="TreeGrafter"/>
</dbReference>
<comment type="caution">
    <text evidence="5">The sequence shown here is derived from an EMBL/GenBank/DDBJ whole genome shotgun (WGS) entry which is preliminary data.</text>
</comment>
<accession>A0A812S030</accession>